<dbReference type="OrthoDB" id="664859at2"/>
<keyword evidence="3" id="KW-1185">Reference proteome</keyword>
<evidence type="ECO:0000313" key="2">
    <source>
        <dbReference type="EMBL" id="TDQ11871.1"/>
    </source>
</evidence>
<dbReference type="RefSeq" id="WP_133574909.1">
    <property type="nucleotide sequence ID" value="NZ_SNYC01000003.1"/>
</dbReference>
<gene>
    <name evidence="2" type="ORF">ATK78_1001</name>
</gene>
<dbReference type="AlphaFoldDB" id="A0A4R6T3C7"/>
<comment type="caution">
    <text evidence="2">The sequence shown here is derived from an EMBL/GenBank/DDBJ whole genome shotgun (WGS) entry which is preliminary data.</text>
</comment>
<keyword evidence="1" id="KW-0732">Signal</keyword>
<evidence type="ECO:0000256" key="1">
    <source>
        <dbReference type="SAM" id="SignalP"/>
    </source>
</evidence>
<reference evidence="2 3" key="1">
    <citation type="submission" date="2019-03" db="EMBL/GenBank/DDBJ databases">
        <title>Genomic Encyclopedia of Archaeal and Bacterial Type Strains, Phase II (KMG-II): from individual species to whole genera.</title>
        <authorList>
            <person name="Goeker M."/>
        </authorList>
    </citation>
    <scope>NUCLEOTIDE SEQUENCE [LARGE SCALE GENOMIC DNA]</scope>
    <source>
        <strain evidence="2 3">DSM 19035</strain>
    </source>
</reference>
<evidence type="ECO:0008006" key="4">
    <source>
        <dbReference type="Google" id="ProtNLM"/>
    </source>
</evidence>
<organism evidence="2 3">
    <name type="scientific">Pedobacter metabolipauper</name>
    <dbReference type="NCBI Taxonomy" id="425513"/>
    <lineage>
        <taxon>Bacteria</taxon>
        <taxon>Pseudomonadati</taxon>
        <taxon>Bacteroidota</taxon>
        <taxon>Sphingobacteriia</taxon>
        <taxon>Sphingobacteriales</taxon>
        <taxon>Sphingobacteriaceae</taxon>
        <taxon>Pedobacter</taxon>
    </lineage>
</organism>
<feature type="signal peptide" evidence="1">
    <location>
        <begin position="1"/>
        <end position="19"/>
    </location>
</feature>
<accession>A0A4R6T3C7</accession>
<name>A0A4R6T3C7_9SPHI</name>
<dbReference type="Proteomes" id="UP000295620">
    <property type="component" value="Unassembled WGS sequence"/>
</dbReference>
<sequence length="248" mass="28654">MKYPLLTGMFLLFSFFSFSQTKVPDTLVMETKTGEKVILIGNDLNVFKNMKTDSLIRKALQAVEDSLMQRKLDTLKKKKLSMEERYYKVLKKHQIFAFQPLIGAGLIRDKVSPSLGLALDFAPQRQDYYSKLYPGFYTFINVAINACYLFDTDGADRHKTFSQIFVEASFGNRYNNKISNYQYQYFDELSIGLGYLVKQSGDYFEGNTFKLFGTIVPNNSFIRIKPELYLTHDFKKIFPGISVGIKLR</sequence>
<proteinExistence type="predicted"/>
<feature type="chain" id="PRO_5020226629" description="Outer membrane protein with beta-barrel domain" evidence="1">
    <location>
        <begin position="20"/>
        <end position="248"/>
    </location>
</feature>
<evidence type="ECO:0000313" key="3">
    <source>
        <dbReference type="Proteomes" id="UP000295620"/>
    </source>
</evidence>
<dbReference type="EMBL" id="SNYC01000003">
    <property type="protein sequence ID" value="TDQ11871.1"/>
    <property type="molecule type" value="Genomic_DNA"/>
</dbReference>
<protein>
    <recommendedName>
        <fullName evidence="4">Outer membrane protein with beta-barrel domain</fullName>
    </recommendedName>
</protein>